<feature type="region of interest" description="Disordered" evidence="1">
    <location>
        <begin position="1"/>
        <end position="32"/>
    </location>
</feature>
<evidence type="ECO:0000256" key="1">
    <source>
        <dbReference type="SAM" id="MobiDB-lite"/>
    </source>
</evidence>
<dbReference type="Proteomes" id="UP000292781">
    <property type="component" value="Unassembled WGS sequence"/>
</dbReference>
<reference evidence="2 3" key="1">
    <citation type="submission" date="2019-02" db="EMBL/GenBank/DDBJ databases">
        <title>Siculibacillus lacustris gen. nov., sp. nov., a new rosette-forming bacterium isolated from a freshwater crater lake (Lake St. Ana, Romania).</title>
        <authorList>
            <person name="Felfoldi T."/>
            <person name="Marton Z."/>
            <person name="Szabo A."/>
            <person name="Mentes A."/>
            <person name="Boka K."/>
            <person name="Marialigeti K."/>
            <person name="Mathe I."/>
            <person name="Koncz M."/>
            <person name="Schumann P."/>
            <person name="Toth E."/>
        </authorList>
    </citation>
    <scope>NUCLEOTIDE SEQUENCE [LARGE SCALE GENOMIC DNA]</scope>
    <source>
        <strain evidence="2 3">SA-279</strain>
    </source>
</reference>
<keyword evidence="3" id="KW-1185">Reference proteome</keyword>
<accession>A0A4Q9VWW7</accession>
<dbReference type="AlphaFoldDB" id="A0A4Q9VWW7"/>
<feature type="compositionally biased region" description="Basic and acidic residues" evidence="1">
    <location>
        <begin position="9"/>
        <end position="21"/>
    </location>
</feature>
<organism evidence="2 3">
    <name type="scientific">Siculibacillus lacustris</name>
    <dbReference type="NCBI Taxonomy" id="1549641"/>
    <lineage>
        <taxon>Bacteria</taxon>
        <taxon>Pseudomonadati</taxon>
        <taxon>Pseudomonadota</taxon>
        <taxon>Alphaproteobacteria</taxon>
        <taxon>Hyphomicrobiales</taxon>
        <taxon>Ancalomicrobiaceae</taxon>
        <taxon>Siculibacillus</taxon>
    </lineage>
</organism>
<gene>
    <name evidence="2" type="ORF">EYW49_04190</name>
</gene>
<evidence type="ECO:0000313" key="2">
    <source>
        <dbReference type="EMBL" id="TBW40391.1"/>
    </source>
</evidence>
<sequence length="63" mass="6335">MSNPFDPMDGERDGGPDEERPVAPVPTGEPGTLVEGAAEAAEDDAAEAVEAAKDAIEKAGAVL</sequence>
<dbReference type="RefSeq" id="WP_131306517.1">
    <property type="nucleotide sequence ID" value="NZ_SJFN01000004.1"/>
</dbReference>
<comment type="caution">
    <text evidence="2">The sequence shown here is derived from an EMBL/GenBank/DDBJ whole genome shotgun (WGS) entry which is preliminary data.</text>
</comment>
<proteinExistence type="predicted"/>
<evidence type="ECO:0000313" key="3">
    <source>
        <dbReference type="Proteomes" id="UP000292781"/>
    </source>
</evidence>
<dbReference type="EMBL" id="SJFN01000004">
    <property type="protein sequence ID" value="TBW40391.1"/>
    <property type="molecule type" value="Genomic_DNA"/>
</dbReference>
<protein>
    <submittedName>
        <fullName evidence="2">Uncharacterized protein</fullName>
    </submittedName>
</protein>
<name>A0A4Q9VWW7_9HYPH</name>